<feature type="region of interest" description="Disordered" evidence="1">
    <location>
        <begin position="167"/>
        <end position="193"/>
    </location>
</feature>
<accession>S8CGE3</accession>
<evidence type="ECO:0000256" key="1">
    <source>
        <dbReference type="SAM" id="MobiDB-lite"/>
    </source>
</evidence>
<protein>
    <submittedName>
        <fullName evidence="2">Chloroplast sensor kinase</fullName>
    </submittedName>
</protein>
<dbReference type="InterPro" id="IPR036890">
    <property type="entry name" value="HATPase_C_sf"/>
</dbReference>
<dbReference type="PANTHER" id="PTHR48206:SF1">
    <property type="entry name" value="CHLOROPLAST SENSOR KINASE, CHLOROPLASTIC"/>
    <property type="match status" value="1"/>
</dbReference>
<comment type="caution">
    <text evidence="2">The sequence shown here is derived from an EMBL/GenBank/DDBJ whole genome shotgun (WGS) entry which is preliminary data.</text>
</comment>
<keyword evidence="2" id="KW-0418">Kinase</keyword>
<evidence type="ECO:0000313" key="2">
    <source>
        <dbReference type="EMBL" id="EPS63646.1"/>
    </source>
</evidence>
<dbReference type="GO" id="GO:0016301">
    <property type="term" value="F:kinase activity"/>
    <property type="evidence" value="ECO:0007669"/>
    <property type="project" value="UniProtKB-KW"/>
</dbReference>
<organism evidence="2 3">
    <name type="scientific">Genlisea aurea</name>
    <dbReference type="NCBI Taxonomy" id="192259"/>
    <lineage>
        <taxon>Eukaryota</taxon>
        <taxon>Viridiplantae</taxon>
        <taxon>Streptophyta</taxon>
        <taxon>Embryophyta</taxon>
        <taxon>Tracheophyta</taxon>
        <taxon>Spermatophyta</taxon>
        <taxon>Magnoliopsida</taxon>
        <taxon>eudicotyledons</taxon>
        <taxon>Gunneridae</taxon>
        <taxon>Pentapetalae</taxon>
        <taxon>asterids</taxon>
        <taxon>lamiids</taxon>
        <taxon>Lamiales</taxon>
        <taxon>Lentibulariaceae</taxon>
        <taxon>Genlisea</taxon>
    </lineage>
</organism>
<dbReference type="Proteomes" id="UP000015453">
    <property type="component" value="Unassembled WGS sequence"/>
</dbReference>
<dbReference type="PANTHER" id="PTHR48206">
    <property type="entry name" value="CHLOROPLAST SENSOR KINASE, CHLOROPLASTIC"/>
    <property type="match status" value="1"/>
</dbReference>
<dbReference type="Gene3D" id="3.30.565.10">
    <property type="entry name" value="Histidine kinase-like ATPase, C-terminal domain"/>
    <property type="match status" value="1"/>
</dbReference>
<reference evidence="2 3" key="1">
    <citation type="journal article" date="2013" name="BMC Genomics">
        <title>The miniature genome of a carnivorous plant Genlisea aurea contains a low number of genes and short non-coding sequences.</title>
        <authorList>
            <person name="Leushkin E.V."/>
            <person name="Sutormin R.A."/>
            <person name="Nabieva E.R."/>
            <person name="Penin A.A."/>
            <person name="Kondrashov A.S."/>
            <person name="Logacheva M.D."/>
        </authorList>
    </citation>
    <scope>NUCLEOTIDE SEQUENCE [LARGE SCALE GENOMIC DNA]</scope>
</reference>
<sequence>GDESAMVSSAAAVAEAIRAASSSPVDFVCKIEKTNGGRGGGKNKSLVLPSQEFQRLCIEQIDLFRRIVEPRAFLSVYVRPSDSYVMDRLELRRINFYQSVPGADIVVLVGNFCVPAGLRVSEAEISRKQVEFFPELGAVVFPMVTHPFVVGFLVVELPRTDLKSKWDEHTENPLSGKSFSLPRSTDSATLDSQSVEDPSLGMIPFSSEQQLNAISITRSLAAAYVMDQKAMLLQQSTWQNNVRMSNLVEQIRGSLTSIRSLSKMLSIQLKRSEISYDIIEDILSQGDHIKASLQQLQDAVYLTKVSIMHYSHEMPKMMQPPSEGKPDFNCQLPSRSSAENSTAKFLRSSGQLSTSSAIKDLEFPMPPLALAPSHQDGIRRPCKISDVLRDLVEAITPLAHMQRRVVELCDTSQSLEVAVEEPALRQAFSNLIDGAVLRTDVGGEVQIVSTGAPAGGALVIIDDDGPDMLYMTQMHSLAPFGADLVGEGKLEDNMTWNFIAGLSVAREILESYGCVVRVVSPRKSDAPVGRGGTRLELWLPS</sequence>
<feature type="non-terminal residue" evidence="2">
    <location>
        <position position="1"/>
    </location>
</feature>
<dbReference type="SUPFAM" id="SSF55874">
    <property type="entry name" value="ATPase domain of HSP90 chaperone/DNA topoisomerase II/histidine kinase"/>
    <property type="match status" value="1"/>
</dbReference>
<keyword evidence="2" id="KW-0808">Transferase</keyword>
<name>S8CGE3_9LAMI</name>
<proteinExistence type="predicted"/>
<feature type="compositionally biased region" description="Polar residues" evidence="1">
    <location>
        <begin position="172"/>
        <end position="193"/>
    </location>
</feature>
<evidence type="ECO:0000313" key="3">
    <source>
        <dbReference type="Proteomes" id="UP000015453"/>
    </source>
</evidence>
<dbReference type="InterPro" id="IPR053334">
    <property type="entry name" value="Chloroplast_Sensor_Kinase"/>
</dbReference>
<dbReference type="OrthoDB" id="43364at2759"/>
<keyword evidence="3" id="KW-1185">Reference proteome</keyword>
<feature type="non-terminal residue" evidence="2">
    <location>
        <position position="541"/>
    </location>
</feature>
<gene>
    <name evidence="2" type="ORF">M569_11139</name>
</gene>
<dbReference type="AlphaFoldDB" id="S8CGE3"/>
<dbReference type="EMBL" id="AUSU01005343">
    <property type="protein sequence ID" value="EPS63646.1"/>
    <property type="molecule type" value="Genomic_DNA"/>
</dbReference>